<keyword evidence="3" id="KW-1185">Reference proteome</keyword>
<name>A0A834T732_9FABA</name>
<evidence type="ECO:0000313" key="3">
    <source>
        <dbReference type="Proteomes" id="UP000634136"/>
    </source>
</evidence>
<keyword evidence="1" id="KW-1133">Transmembrane helix</keyword>
<evidence type="ECO:0000256" key="1">
    <source>
        <dbReference type="SAM" id="Phobius"/>
    </source>
</evidence>
<proteinExistence type="predicted"/>
<protein>
    <submittedName>
        <fullName evidence="2">Ribonuclease H</fullName>
    </submittedName>
</protein>
<sequence length="152" mass="17686">MWARVLRAKNRCGDDIIPQMYASSNASRLWKAVEVGIGLGLSFSSLLTFVVARWSLWRWRNESIFKIDKECVEDPYFTIINRVQHYLDAFRQRLHHQVTKPGRVSRIVKWNKPEDGWVKVNVERSSSIDESMKGARGGVMCDHLGNYIVWFA</sequence>
<dbReference type="AlphaFoldDB" id="A0A834T732"/>
<dbReference type="Proteomes" id="UP000634136">
    <property type="component" value="Unassembled WGS sequence"/>
</dbReference>
<reference evidence="2" key="1">
    <citation type="submission" date="2020-09" db="EMBL/GenBank/DDBJ databases">
        <title>Genome-Enabled Discovery of Anthraquinone Biosynthesis in Senna tora.</title>
        <authorList>
            <person name="Kang S.-H."/>
            <person name="Pandey R.P."/>
            <person name="Lee C.-M."/>
            <person name="Sim J.-S."/>
            <person name="Jeong J.-T."/>
            <person name="Choi B.-S."/>
            <person name="Jung M."/>
            <person name="Ginzburg D."/>
            <person name="Zhao K."/>
            <person name="Won S.Y."/>
            <person name="Oh T.-J."/>
            <person name="Yu Y."/>
            <person name="Kim N.-H."/>
            <person name="Lee O.R."/>
            <person name="Lee T.-H."/>
            <person name="Bashyal P."/>
            <person name="Kim T.-S."/>
            <person name="Lee W.-H."/>
            <person name="Kawkins C."/>
            <person name="Kim C.-K."/>
            <person name="Kim J.S."/>
            <person name="Ahn B.O."/>
            <person name="Rhee S.Y."/>
            <person name="Sohng J.K."/>
        </authorList>
    </citation>
    <scope>NUCLEOTIDE SEQUENCE</scope>
    <source>
        <tissue evidence="2">Leaf</tissue>
    </source>
</reference>
<dbReference type="EMBL" id="JAAIUW010000009">
    <property type="protein sequence ID" value="KAF7815132.1"/>
    <property type="molecule type" value="Genomic_DNA"/>
</dbReference>
<comment type="caution">
    <text evidence="2">The sequence shown here is derived from an EMBL/GenBank/DDBJ whole genome shotgun (WGS) entry which is preliminary data.</text>
</comment>
<dbReference type="OrthoDB" id="1436613at2759"/>
<evidence type="ECO:0000313" key="2">
    <source>
        <dbReference type="EMBL" id="KAF7815132.1"/>
    </source>
</evidence>
<accession>A0A834T732</accession>
<keyword evidence="1" id="KW-0812">Transmembrane</keyword>
<feature type="transmembrane region" description="Helical" evidence="1">
    <location>
        <begin position="35"/>
        <end position="56"/>
    </location>
</feature>
<gene>
    <name evidence="2" type="ORF">G2W53_029101</name>
</gene>
<organism evidence="2 3">
    <name type="scientific">Senna tora</name>
    <dbReference type="NCBI Taxonomy" id="362788"/>
    <lineage>
        <taxon>Eukaryota</taxon>
        <taxon>Viridiplantae</taxon>
        <taxon>Streptophyta</taxon>
        <taxon>Embryophyta</taxon>
        <taxon>Tracheophyta</taxon>
        <taxon>Spermatophyta</taxon>
        <taxon>Magnoliopsida</taxon>
        <taxon>eudicotyledons</taxon>
        <taxon>Gunneridae</taxon>
        <taxon>Pentapetalae</taxon>
        <taxon>rosids</taxon>
        <taxon>fabids</taxon>
        <taxon>Fabales</taxon>
        <taxon>Fabaceae</taxon>
        <taxon>Caesalpinioideae</taxon>
        <taxon>Cassia clade</taxon>
        <taxon>Senna</taxon>
    </lineage>
</organism>
<keyword evidence="1" id="KW-0472">Membrane</keyword>